<reference evidence="9" key="1">
    <citation type="journal article" date="2020" name="mSystems">
        <title>Genome- and Community-Level Interaction Insights into Carbon Utilization and Element Cycling Functions of Hydrothermarchaeota in Hydrothermal Sediment.</title>
        <authorList>
            <person name="Zhou Z."/>
            <person name="Liu Y."/>
            <person name="Xu W."/>
            <person name="Pan J."/>
            <person name="Luo Z.H."/>
            <person name="Li M."/>
        </authorList>
    </citation>
    <scope>NUCLEOTIDE SEQUENCE [LARGE SCALE GENOMIC DNA]</scope>
    <source>
        <strain evidence="9">SpSt-289</strain>
    </source>
</reference>
<dbReference type="FunFam" id="3.90.930.12:FF:000002">
    <property type="entry name" value="50S ribosomal protein L6"/>
    <property type="match status" value="1"/>
</dbReference>
<evidence type="ECO:0000256" key="2">
    <source>
        <dbReference type="ARBA" id="ARBA00022884"/>
    </source>
</evidence>
<dbReference type="Pfam" id="PF00347">
    <property type="entry name" value="Ribosomal_L6"/>
    <property type="match status" value="2"/>
</dbReference>
<proteinExistence type="inferred from homology"/>
<dbReference type="GO" id="GO:0002181">
    <property type="term" value="P:cytoplasmic translation"/>
    <property type="evidence" value="ECO:0007669"/>
    <property type="project" value="TreeGrafter"/>
</dbReference>
<dbReference type="PANTHER" id="PTHR11655">
    <property type="entry name" value="60S/50S RIBOSOMAL PROTEIN L6/L9"/>
    <property type="match status" value="1"/>
</dbReference>
<dbReference type="PRINTS" id="PR00059">
    <property type="entry name" value="RIBOSOMALL6"/>
</dbReference>
<feature type="domain" description="Large ribosomal subunit protein uL6 alpha-beta" evidence="8">
    <location>
        <begin position="92"/>
        <end position="167"/>
    </location>
</feature>
<evidence type="ECO:0000256" key="1">
    <source>
        <dbReference type="ARBA" id="ARBA00022730"/>
    </source>
</evidence>
<comment type="subunit">
    <text evidence="5">Part of the 50S ribosomal subunit.</text>
</comment>
<dbReference type="GO" id="GO:0019843">
    <property type="term" value="F:rRNA binding"/>
    <property type="evidence" value="ECO:0007669"/>
    <property type="project" value="UniProtKB-UniRule"/>
</dbReference>
<dbReference type="PIRSF" id="PIRSF002162">
    <property type="entry name" value="Ribosomal_L6"/>
    <property type="match status" value="1"/>
</dbReference>
<keyword evidence="2 5" id="KW-0694">RNA-binding</keyword>
<protein>
    <recommendedName>
        <fullName evidence="5">Large ribosomal subunit protein uL6</fullName>
    </recommendedName>
</protein>
<name>A0A7C1JNA2_9CHLR</name>
<dbReference type="InterPro" id="IPR036789">
    <property type="entry name" value="Ribosomal_uL6-like_a/b-dom_sf"/>
</dbReference>
<evidence type="ECO:0000259" key="8">
    <source>
        <dbReference type="Pfam" id="PF00347"/>
    </source>
</evidence>
<dbReference type="GO" id="GO:0022625">
    <property type="term" value="C:cytosolic large ribosomal subunit"/>
    <property type="evidence" value="ECO:0007669"/>
    <property type="project" value="UniProtKB-UniRule"/>
</dbReference>
<dbReference type="PANTHER" id="PTHR11655:SF14">
    <property type="entry name" value="LARGE RIBOSOMAL SUBUNIT PROTEIN UL6M"/>
    <property type="match status" value="1"/>
</dbReference>
<dbReference type="InterPro" id="IPR000702">
    <property type="entry name" value="Ribosomal_uL6-like"/>
</dbReference>
<comment type="caution">
    <text evidence="9">The sequence shown here is derived from an EMBL/GenBank/DDBJ whole genome shotgun (WGS) entry which is preliminary data.</text>
</comment>
<evidence type="ECO:0000256" key="4">
    <source>
        <dbReference type="ARBA" id="ARBA00023274"/>
    </source>
</evidence>
<dbReference type="HAMAP" id="MF_01365_B">
    <property type="entry name" value="Ribosomal_uL6_B"/>
    <property type="match status" value="1"/>
</dbReference>
<dbReference type="NCBIfam" id="TIGR03654">
    <property type="entry name" value="L6_bact"/>
    <property type="match status" value="1"/>
</dbReference>
<dbReference type="GO" id="GO:0003735">
    <property type="term" value="F:structural constituent of ribosome"/>
    <property type="evidence" value="ECO:0007669"/>
    <property type="project" value="UniProtKB-UniRule"/>
</dbReference>
<keyword evidence="4 5" id="KW-0687">Ribonucleoprotein</keyword>
<comment type="function">
    <text evidence="5 7">This protein binds to the 23S rRNA, and is important in its secondary structure. It is located near the subunit interface in the base of the L7/L12 stalk, and near the tRNA binding site of the peptidyltransferase center.</text>
</comment>
<comment type="similarity">
    <text evidence="5 6">Belongs to the universal ribosomal protein uL6 family.</text>
</comment>
<gene>
    <name evidence="5" type="primary">rplF</name>
    <name evidence="9" type="ORF">ENQ20_03415</name>
</gene>
<keyword evidence="1 5" id="KW-0699">rRNA-binding</keyword>
<keyword evidence="3 5" id="KW-0689">Ribosomal protein</keyword>
<dbReference type="SUPFAM" id="SSF56053">
    <property type="entry name" value="Ribosomal protein L6"/>
    <property type="match status" value="2"/>
</dbReference>
<evidence type="ECO:0000256" key="5">
    <source>
        <dbReference type="HAMAP-Rule" id="MF_01365"/>
    </source>
</evidence>
<dbReference type="AlphaFoldDB" id="A0A7C1JNA2"/>
<evidence type="ECO:0000256" key="3">
    <source>
        <dbReference type="ARBA" id="ARBA00022980"/>
    </source>
</evidence>
<organism evidence="9">
    <name type="scientific">Caldilinea aerophila</name>
    <dbReference type="NCBI Taxonomy" id="133453"/>
    <lineage>
        <taxon>Bacteria</taxon>
        <taxon>Bacillati</taxon>
        <taxon>Chloroflexota</taxon>
        <taxon>Caldilineae</taxon>
        <taxon>Caldilineales</taxon>
        <taxon>Caldilineaceae</taxon>
        <taxon>Caldilinea</taxon>
    </lineage>
</organism>
<accession>A0A7C1JNA2</accession>
<dbReference type="InterPro" id="IPR019906">
    <property type="entry name" value="Ribosomal_uL6_bac-type"/>
</dbReference>
<feature type="domain" description="Large ribosomal subunit protein uL6 alpha-beta" evidence="8">
    <location>
        <begin position="12"/>
        <end position="83"/>
    </location>
</feature>
<evidence type="ECO:0000313" key="9">
    <source>
        <dbReference type="EMBL" id="HDX30525.1"/>
    </source>
</evidence>
<evidence type="ECO:0000256" key="7">
    <source>
        <dbReference type="RuleBase" id="RU003870"/>
    </source>
</evidence>
<sequence length="185" mass="20179">MSRIGKMPIALPPKVTVSVDKGNLVTVSGPKGTLKQQFDPDMIIQVEDGHVRISRPSDQRRHRAQHGLTRALLANMVQGVTVGFTRRLEIRGVGYRAEKRGSNLVLSVGKSHPVEFAPPTPDVVFEVDKDGRGFTISGIDKATVGELAAKIRSTRPPEPYQGKGIRYQGEYVRQKAGKTGKAGKK</sequence>
<dbReference type="InterPro" id="IPR020040">
    <property type="entry name" value="Ribosomal_uL6_a/b-dom"/>
</dbReference>
<evidence type="ECO:0000256" key="6">
    <source>
        <dbReference type="RuleBase" id="RU003869"/>
    </source>
</evidence>
<dbReference type="EMBL" id="DSMG01000041">
    <property type="protein sequence ID" value="HDX30525.1"/>
    <property type="molecule type" value="Genomic_DNA"/>
</dbReference>
<dbReference type="Gene3D" id="3.90.930.12">
    <property type="entry name" value="Ribosomal protein L6, alpha-beta domain"/>
    <property type="match status" value="2"/>
</dbReference>